<sequence length="393" mass="45430">FLFQTNYLRNFVYAAKTPFLPFSLSPSNLFTFIVLFLTLLFLSFRMLIQRKPMNLQATTIASLAFLIILLEQKSIIRSIDWQVALVGFVLFELLCGILWQYLLKTMKAIRSVFTISFLTCFSLIVVVYPFRPIHLSSMDSNLDLTQQYETVVQRLHILPEFNGKVFSYPADPLLYKKLNQFPPYFFTGYESTPEIAQEKIISYIQQQQIHYVVLHVSIDSLQDGVPDYIRNSREYAYLLTHFEAIQRIGDFLILQQKENSDPDEVCQLAQESALCHELSTADLESLPLSEGRKFPSESFTSLEVFNSYLSKRPLQTKDLFLAIRTQRTVGQLHLQITSEKWKVHAISFAACSSCLIHLDRLPAFYVPTAVTHISIDDPDVVITSFYSNDKKYW</sequence>
<feature type="non-terminal residue" evidence="2">
    <location>
        <position position="1"/>
    </location>
</feature>
<organism evidence="2 3">
    <name type="scientific">Candidatus Cerribacteria bacterium 'Amazon FNV 2010 28 9'</name>
    <dbReference type="NCBI Taxonomy" id="2081795"/>
    <lineage>
        <taxon>Bacteria</taxon>
        <taxon>Candidatus Cerribacteria</taxon>
    </lineage>
</organism>
<protein>
    <submittedName>
        <fullName evidence="2">Uncharacterized protein</fullName>
    </submittedName>
</protein>
<dbReference type="Proteomes" id="UP000246104">
    <property type="component" value="Unassembled WGS sequence"/>
</dbReference>
<comment type="caution">
    <text evidence="2">The sequence shown here is derived from an EMBL/GenBank/DDBJ whole genome shotgun (WGS) entry which is preliminary data.</text>
</comment>
<feature type="transmembrane region" description="Helical" evidence="1">
    <location>
        <begin position="111"/>
        <end position="130"/>
    </location>
</feature>
<keyword evidence="1" id="KW-1133">Transmembrane helix</keyword>
<feature type="transmembrane region" description="Helical" evidence="1">
    <location>
        <begin position="81"/>
        <end position="99"/>
    </location>
</feature>
<evidence type="ECO:0000313" key="2">
    <source>
        <dbReference type="EMBL" id="PWU22765.1"/>
    </source>
</evidence>
<feature type="transmembrane region" description="Helical" evidence="1">
    <location>
        <begin position="29"/>
        <end position="48"/>
    </location>
</feature>
<reference evidence="2 3" key="1">
    <citation type="submission" date="2018-02" db="EMBL/GenBank/DDBJ databases">
        <title>Genomic Reconstructions from Amazon Rainforest and Pasture Soil Reveal Novel Insights into the Physiology of Candidate Phyla in Tropical Sites.</title>
        <authorList>
            <person name="Kroeger M.E."/>
            <person name="Delmont T."/>
            <person name="Eren A.M."/>
            <person name="Guo J."/>
            <person name="Meyer K.M."/>
            <person name="Khan K."/>
            <person name="Rodrigues J.L.M."/>
            <person name="Bohannan B.J.M."/>
            <person name="Tringe S."/>
            <person name="Borges C.D."/>
            <person name="Tiedje J."/>
            <person name="Tsai S.M."/>
            <person name="Nusslein K."/>
        </authorList>
    </citation>
    <scope>NUCLEOTIDE SEQUENCE [LARGE SCALE GENOMIC DNA]</scope>
    <source>
        <strain evidence="2">Amazon FNV 2010 28 9</strain>
    </source>
</reference>
<accession>A0A317JRM5</accession>
<keyword evidence="1" id="KW-0812">Transmembrane</keyword>
<evidence type="ECO:0000256" key="1">
    <source>
        <dbReference type="SAM" id="Phobius"/>
    </source>
</evidence>
<dbReference type="EMBL" id="PSRQ01000057">
    <property type="protein sequence ID" value="PWU22765.1"/>
    <property type="molecule type" value="Genomic_DNA"/>
</dbReference>
<dbReference type="AlphaFoldDB" id="A0A317JRM5"/>
<evidence type="ECO:0000313" key="3">
    <source>
        <dbReference type="Proteomes" id="UP000246104"/>
    </source>
</evidence>
<keyword evidence="1" id="KW-0472">Membrane</keyword>
<gene>
    <name evidence="2" type="ORF">C5B42_05230</name>
</gene>
<feature type="transmembrane region" description="Helical" evidence="1">
    <location>
        <begin position="55"/>
        <end position="75"/>
    </location>
</feature>
<proteinExistence type="predicted"/>
<name>A0A317JRM5_9BACT</name>